<dbReference type="RefSeq" id="WP_354144280.1">
    <property type="nucleotide sequence ID" value="NZ_JAZDQV010000004.1"/>
</dbReference>
<organism evidence="1 2">
    <name type="scientific">Altererythrobacter litoralis</name>
    <dbReference type="NCBI Taxonomy" id="3113904"/>
    <lineage>
        <taxon>Bacteria</taxon>
        <taxon>Pseudomonadati</taxon>
        <taxon>Pseudomonadota</taxon>
        <taxon>Alphaproteobacteria</taxon>
        <taxon>Sphingomonadales</taxon>
        <taxon>Erythrobacteraceae</taxon>
        <taxon>Altererythrobacter</taxon>
    </lineage>
</organism>
<dbReference type="InterPro" id="IPR009593">
    <property type="entry name" value="DUF1203"/>
</dbReference>
<gene>
    <name evidence="1" type="ORF">VRS74_05670</name>
</gene>
<evidence type="ECO:0000313" key="2">
    <source>
        <dbReference type="Proteomes" id="UP001343492"/>
    </source>
</evidence>
<comment type="caution">
    <text evidence="1">The sequence shown here is derived from an EMBL/GenBank/DDBJ whole genome shotgun (WGS) entry which is preliminary data.</text>
</comment>
<proteinExistence type="predicted"/>
<protein>
    <submittedName>
        <fullName evidence="1">DUF1203 domain-containing protein</fullName>
    </submittedName>
</protein>
<name>A0ABU7GG65_9SPHN</name>
<dbReference type="Proteomes" id="UP001343492">
    <property type="component" value="Unassembled WGS sequence"/>
</dbReference>
<dbReference type="EMBL" id="JAZDQV010000004">
    <property type="protein sequence ID" value="MEE1877171.1"/>
    <property type="molecule type" value="Genomic_DNA"/>
</dbReference>
<reference evidence="1 2" key="1">
    <citation type="submission" date="2024-01" db="EMBL/GenBank/DDBJ databases">
        <title>The genome sequence of Erythrobacteraceae sp. strain 1XM1-14.</title>
        <authorList>
            <person name="Liu Y."/>
        </authorList>
    </citation>
    <scope>NUCLEOTIDE SEQUENCE [LARGE SCALE GENOMIC DNA]</scope>
    <source>
        <strain evidence="1 2">1XM1-14</strain>
    </source>
</reference>
<evidence type="ECO:0000313" key="1">
    <source>
        <dbReference type="EMBL" id="MEE1877171.1"/>
    </source>
</evidence>
<sequence>MAYIIEGLSPQQFERFIGMPDGELAAYNAIRYAVSNKPGFPCRITLEDSDPGETAILINHYSRDEDTPFRASHAIFVRETAVAPARFEDEIPPVLRTRALSLRGFDAAGMMADAMTTEPGGAEEGLLKLFEDPRIVEVDAHNVARGCFLARARRA</sequence>
<dbReference type="Pfam" id="PF06718">
    <property type="entry name" value="DUF1203"/>
    <property type="match status" value="1"/>
</dbReference>
<accession>A0ABU7GG65</accession>
<keyword evidence="2" id="KW-1185">Reference proteome</keyword>